<name>A0A0S4J9X2_BODSA</name>
<evidence type="ECO:0000256" key="2">
    <source>
        <dbReference type="ARBA" id="ARBA00005227"/>
    </source>
</evidence>
<evidence type="ECO:0000256" key="5">
    <source>
        <dbReference type="ARBA" id="ARBA00022989"/>
    </source>
</evidence>
<reference evidence="9" key="1">
    <citation type="submission" date="2015-09" db="EMBL/GenBank/DDBJ databases">
        <authorList>
            <consortium name="Pathogen Informatics"/>
        </authorList>
    </citation>
    <scope>NUCLEOTIDE SEQUENCE [LARGE SCALE GENOMIC DNA]</scope>
    <source>
        <strain evidence="9">Lake Konstanz</strain>
    </source>
</reference>
<feature type="transmembrane region" description="Helical" evidence="7">
    <location>
        <begin position="536"/>
        <end position="566"/>
    </location>
</feature>
<evidence type="ECO:0000313" key="8">
    <source>
        <dbReference type="EMBL" id="CUG88335.1"/>
    </source>
</evidence>
<evidence type="ECO:0000256" key="3">
    <source>
        <dbReference type="ARBA" id="ARBA00022692"/>
    </source>
</evidence>
<keyword evidence="6 7" id="KW-0472">Membrane</keyword>
<protein>
    <recommendedName>
        <fullName evidence="7">Transmembrane 9 superfamily member</fullName>
    </recommendedName>
</protein>
<feature type="transmembrane region" description="Helical" evidence="7">
    <location>
        <begin position="348"/>
        <end position="377"/>
    </location>
</feature>
<feature type="transmembrane region" description="Helical" evidence="7">
    <location>
        <begin position="383"/>
        <end position="404"/>
    </location>
</feature>
<feature type="chain" id="PRO_5007355927" description="Transmembrane 9 superfamily member" evidence="7">
    <location>
        <begin position="24"/>
        <end position="648"/>
    </location>
</feature>
<feature type="transmembrane region" description="Helical" evidence="7">
    <location>
        <begin position="573"/>
        <end position="597"/>
    </location>
</feature>
<evidence type="ECO:0000256" key="7">
    <source>
        <dbReference type="RuleBase" id="RU363079"/>
    </source>
</evidence>
<accession>A0A0S4J9X2</accession>
<gene>
    <name evidence="8" type="ORF">BSAL_14900</name>
</gene>
<keyword evidence="3 7" id="KW-0812">Transmembrane</keyword>
<dbReference type="GO" id="GO:0005737">
    <property type="term" value="C:cytoplasm"/>
    <property type="evidence" value="ECO:0007669"/>
    <property type="project" value="UniProtKB-ARBA"/>
</dbReference>
<keyword evidence="5 7" id="KW-1133">Transmembrane helix</keyword>
<feature type="transmembrane region" description="Helical" evidence="7">
    <location>
        <begin position="456"/>
        <end position="479"/>
    </location>
</feature>
<dbReference type="PANTHER" id="PTHR10766:SF111">
    <property type="entry name" value="TRANSMEMBRANE 9 SUPERFAMILY MEMBER 2"/>
    <property type="match status" value="1"/>
</dbReference>
<dbReference type="InterPro" id="IPR004240">
    <property type="entry name" value="EMP70"/>
</dbReference>
<dbReference type="OrthoDB" id="1666796at2759"/>
<proteinExistence type="inferred from homology"/>
<feature type="transmembrane region" description="Helical" evidence="7">
    <location>
        <begin position="416"/>
        <end position="436"/>
    </location>
</feature>
<dbReference type="EMBL" id="CYKH01001633">
    <property type="protein sequence ID" value="CUG88335.1"/>
    <property type="molecule type" value="Genomic_DNA"/>
</dbReference>
<evidence type="ECO:0000256" key="1">
    <source>
        <dbReference type="ARBA" id="ARBA00004141"/>
    </source>
</evidence>
<dbReference type="OMA" id="RWWWIAY"/>
<evidence type="ECO:0000313" key="9">
    <source>
        <dbReference type="Proteomes" id="UP000051952"/>
    </source>
</evidence>
<sequence length="648" mass="72773">MQGMRTLSITVVVMTLLSVSVNAMTMYVPMVEPVNYADKEQVDIHVNSLRSLSDIMPFEYYKLPFCKPDAVRSKPEVLGEVIWGDKIQTSLYHGQMNSDVKCQLVPGCDFTANSKDVLKNIDLVEEFINKGYRGHMSIDNLPSWHNGTMIFNGNCKGQIPEEQTFVHQRGYALGVHKGCTGKTLINNHLAMRIEVNRIEGPKFRVVGFTITPHSVKHQNDGGDCKDNTLFDPTSGDVVPLTTDDVRAGANVMWSYGITWVENPDVKWATRWDSYLKTSIADTANAIHWWYIVISIVLTISLALIASIILLRTLNRDFMRYNNPTEDELQEEIGWKLVHADVFRPPYRAALLSALVGNGAQLIAMFCGTMVLAFFGFLSPSARGILLTCIILLYVFMSFVGGYTCGRLLKYFDVQEWKHVFVCAFTFPGTVTFFYFVSDVINAVHHASDSVPFLTLVTIFCLWLLIAVPLTVMGASLAFHQLPIVNPVNIGKLAREIPAQRYYLTSSFLIFVCAIPPLLAIFTELKFILSSLWQGMVYYVFGFLCIVFVVWVIIVALTSVIMVYYMLCYENHQWWWTAFAAPGGLGAHLFAYAVYYYHTQLDISAGAATMLYFIYMSLLSVAYGIAAGSIGVLSAMMFTRKIYGAIKVD</sequence>
<feature type="transmembrane region" description="Helical" evidence="7">
    <location>
        <begin position="609"/>
        <end position="632"/>
    </location>
</feature>
<feature type="transmembrane region" description="Helical" evidence="7">
    <location>
        <begin position="288"/>
        <end position="310"/>
    </location>
</feature>
<organism evidence="8 9">
    <name type="scientific">Bodo saltans</name>
    <name type="common">Flagellated protozoan</name>
    <dbReference type="NCBI Taxonomy" id="75058"/>
    <lineage>
        <taxon>Eukaryota</taxon>
        <taxon>Discoba</taxon>
        <taxon>Euglenozoa</taxon>
        <taxon>Kinetoplastea</taxon>
        <taxon>Metakinetoplastina</taxon>
        <taxon>Eubodonida</taxon>
        <taxon>Bodonidae</taxon>
        <taxon>Bodo</taxon>
    </lineage>
</organism>
<dbReference type="GO" id="GO:0072657">
    <property type="term" value="P:protein localization to membrane"/>
    <property type="evidence" value="ECO:0007669"/>
    <property type="project" value="TreeGrafter"/>
</dbReference>
<dbReference type="VEuPathDB" id="TriTrypDB:BSAL_14900"/>
<keyword evidence="9" id="KW-1185">Reference proteome</keyword>
<comment type="similarity">
    <text evidence="2 7">Belongs to the nonaspanin (TM9SF) (TC 9.A.2) family.</text>
</comment>
<keyword evidence="4 7" id="KW-0732">Signal</keyword>
<dbReference type="GO" id="GO:0016020">
    <property type="term" value="C:membrane"/>
    <property type="evidence" value="ECO:0007669"/>
    <property type="project" value="UniProtKB-SubCell"/>
</dbReference>
<dbReference type="AlphaFoldDB" id="A0A0S4J9X2"/>
<feature type="signal peptide" evidence="7">
    <location>
        <begin position="1"/>
        <end position="23"/>
    </location>
</feature>
<dbReference type="Proteomes" id="UP000051952">
    <property type="component" value="Unassembled WGS sequence"/>
</dbReference>
<dbReference type="PANTHER" id="PTHR10766">
    <property type="entry name" value="TRANSMEMBRANE 9 SUPERFAMILY PROTEIN"/>
    <property type="match status" value="1"/>
</dbReference>
<evidence type="ECO:0000256" key="4">
    <source>
        <dbReference type="ARBA" id="ARBA00022729"/>
    </source>
</evidence>
<comment type="subcellular location">
    <subcellularLocation>
        <location evidence="1">Membrane</location>
        <topology evidence="1">Multi-pass membrane protein</topology>
    </subcellularLocation>
</comment>
<dbReference type="Pfam" id="PF02990">
    <property type="entry name" value="EMP70"/>
    <property type="match status" value="1"/>
</dbReference>
<evidence type="ECO:0000256" key="6">
    <source>
        <dbReference type="ARBA" id="ARBA00023136"/>
    </source>
</evidence>
<feature type="transmembrane region" description="Helical" evidence="7">
    <location>
        <begin position="500"/>
        <end position="521"/>
    </location>
</feature>